<comment type="caution">
    <text evidence="2">The sequence shown here is derived from an EMBL/GenBank/DDBJ whole genome shotgun (WGS) entry which is preliminary data.</text>
</comment>
<protein>
    <submittedName>
        <fullName evidence="2">Uncharacterized protein</fullName>
    </submittedName>
</protein>
<feature type="compositionally biased region" description="Polar residues" evidence="1">
    <location>
        <begin position="1"/>
        <end position="16"/>
    </location>
</feature>
<organism evidence="2 3">
    <name type="scientific">Aphanomyces euteiches</name>
    <dbReference type="NCBI Taxonomy" id="100861"/>
    <lineage>
        <taxon>Eukaryota</taxon>
        <taxon>Sar</taxon>
        <taxon>Stramenopiles</taxon>
        <taxon>Oomycota</taxon>
        <taxon>Saprolegniomycetes</taxon>
        <taxon>Saprolegniales</taxon>
        <taxon>Verrucalvaceae</taxon>
        <taxon>Aphanomyces</taxon>
    </lineage>
</organism>
<feature type="region of interest" description="Disordered" evidence="1">
    <location>
        <begin position="1"/>
        <end position="56"/>
    </location>
</feature>
<name>A0A6G0XQ90_9STRA</name>
<gene>
    <name evidence="2" type="ORF">Ae201684_002559</name>
</gene>
<reference evidence="2 3" key="1">
    <citation type="submission" date="2019-07" db="EMBL/GenBank/DDBJ databases">
        <title>Genomics analysis of Aphanomyces spp. identifies a new class of oomycete effector associated with host adaptation.</title>
        <authorList>
            <person name="Gaulin E."/>
        </authorList>
    </citation>
    <scope>NUCLEOTIDE SEQUENCE [LARGE SCALE GENOMIC DNA]</scope>
    <source>
        <strain evidence="2 3">ATCC 201684</strain>
    </source>
</reference>
<proteinExistence type="predicted"/>
<dbReference type="EMBL" id="VJMJ01000027">
    <property type="protein sequence ID" value="KAF0742461.1"/>
    <property type="molecule type" value="Genomic_DNA"/>
</dbReference>
<evidence type="ECO:0000256" key="1">
    <source>
        <dbReference type="SAM" id="MobiDB-lite"/>
    </source>
</evidence>
<accession>A0A6G0XQ90</accession>
<feature type="region of interest" description="Disordered" evidence="1">
    <location>
        <begin position="167"/>
        <end position="191"/>
    </location>
</feature>
<feature type="compositionally biased region" description="Basic and acidic residues" evidence="1">
    <location>
        <begin position="171"/>
        <end position="191"/>
    </location>
</feature>
<evidence type="ECO:0000313" key="3">
    <source>
        <dbReference type="Proteomes" id="UP000481153"/>
    </source>
</evidence>
<sequence length="191" mass="19929">MSTSDAKPTANANASLDSLIFEEQKATAPSHADHADEVKEDEPESEEKKSRTSISNLLPVDKLKNGATNASKFLGSTFATLKENSAKSWEQAKQTKAGGALASGLSTASSAASVTAARIKESDAYKNTSSVASKTLENAKIGASIGLEKAKHGAEIVSERAKQGAQLAKEGAVHSMEKVRSVVTKPGDDQK</sequence>
<dbReference type="AlphaFoldDB" id="A0A6G0XQ90"/>
<evidence type="ECO:0000313" key="2">
    <source>
        <dbReference type="EMBL" id="KAF0742461.1"/>
    </source>
</evidence>
<dbReference type="Proteomes" id="UP000481153">
    <property type="component" value="Unassembled WGS sequence"/>
</dbReference>
<keyword evidence="3" id="KW-1185">Reference proteome</keyword>
<dbReference type="VEuPathDB" id="FungiDB:AeMF1_009363"/>